<dbReference type="EMBL" id="BKCJ010438224">
    <property type="protein sequence ID" value="GFA51898.1"/>
    <property type="molecule type" value="Genomic_DNA"/>
</dbReference>
<name>A0A699JQK2_TANCI</name>
<protein>
    <submittedName>
        <fullName evidence="2">Uncharacterized protein</fullName>
    </submittedName>
</protein>
<sequence>KKWKRKVTRDASGSTLPSKKLSDDYQSLPPNTCGKSLAVLRSMISKGYDIPSGVTKSLLTASVAPTSDVGPTDCISRLSLRTLPPHERFPAADAPIVTIAVTTIVVADVATGSKAKDISKYFENIRDSASAGGMNANAVSFSKLKWKVTNDSILEDPYVFQDLTDRLAPPALFTQLRVIDYDQHYFKFNIGAARQVCLGAKVRMRAEHTLEKKDKLEDKCAEKTTLLSERDAEIC</sequence>
<accession>A0A699JQK2</accession>
<organism evidence="2">
    <name type="scientific">Tanacetum cinerariifolium</name>
    <name type="common">Dalmatian daisy</name>
    <name type="synonym">Chrysanthemum cinerariifolium</name>
    <dbReference type="NCBI Taxonomy" id="118510"/>
    <lineage>
        <taxon>Eukaryota</taxon>
        <taxon>Viridiplantae</taxon>
        <taxon>Streptophyta</taxon>
        <taxon>Embryophyta</taxon>
        <taxon>Tracheophyta</taxon>
        <taxon>Spermatophyta</taxon>
        <taxon>Magnoliopsida</taxon>
        <taxon>eudicotyledons</taxon>
        <taxon>Gunneridae</taxon>
        <taxon>Pentapetalae</taxon>
        <taxon>asterids</taxon>
        <taxon>campanulids</taxon>
        <taxon>Asterales</taxon>
        <taxon>Asteraceae</taxon>
        <taxon>Asteroideae</taxon>
        <taxon>Anthemideae</taxon>
        <taxon>Anthemidinae</taxon>
        <taxon>Tanacetum</taxon>
    </lineage>
</organism>
<proteinExistence type="predicted"/>
<evidence type="ECO:0000313" key="2">
    <source>
        <dbReference type="EMBL" id="GFA51898.1"/>
    </source>
</evidence>
<comment type="caution">
    <text evidence="2">The sequence shown here is derived from an EMBL/GenBank/DDBJ whole genome shotgun (WGS) entry which is preliminary data.</text>
</comment>
<feature type="non-terminal residue" evidence="2">
    <location>
        <position position="1"/>
    </location>
</feature>
<dbReference type="AlphaFoldDB" id="A0A699JQK2"/>
<reference evidence="2" key="1">
    <citation type="journal article" date="2019" name="Sci. Rep.">
        <title>Draft genome of Tanacetum cinerariifolium, the natural source of mosquito coil.</title>
        <authorList>
            <person name="Yamashiro T."/>
            <person name="Shiraishi A."/>
            <person name="Satake H."/>
            <person name="Nakayama K."/>
        </authorList>
    </citation>
    <scope>NUCLEOTIDE SEQUENCE</scope>
</reference>
<gene>
    <name evidence="2" type="ORF">Tci_623870</name>
</gene>
<evidence type="ECO:0000256" key="1">
    <source>
        <dbReference type="SAM" id="MobiDB-lite"/>
    </source>
</evidence>
<feature type="region of interest" description="Disordered" evidence="1">
    <location>
        <begin position="1"/>
        <end position="27"/>
    </location>
</feature>